<evidence type="ECO:0000313" key="2">
    <source>
        <dbReference type="EMBL" id="CAD9575236.1"/>
    </source>
</evidence>
<sequence length="235" mass="27011">MNEAQAQAFHDTISKLKPKGRKGLGSHAANFSNNTDAIDNGLPKNGLYANFVREMGDDFEYNEYGDGRTIKRNFDDCGDNLLVGDEIYGGKKKEKKLSKEERKAAKKAAKMEAKRQIKLEEKRRLKREAKAKVKVLEEERKDVEKMCRSSKNEEEENNKKKKKRKRDEESNESGFSTETVSKNIVLNEDYSKSKKSNHTVLVDASETKELKGISKKKKKEKKEKKERKKKSSKSE</sequence>
<proteinExistence type="predicted"/>
<protein>
    <submittedName>
        <fullName evidence="2">Uncharacterized protein</fullName>
    </submittedName>
</protein>
<organism evidence="2">
    <name type="scientific">Leptocylindrus danicus</name>
    <dbReference type="NCBI Taxonomy" id="163516"/>
    <lineage>
        <taxon>Eukaryota</taxon>
        <taxon>Sar</taxon>
        <taxon>Stramenopiles</taxon>
        <taxon>Ochrophyta</taxon>
        <taxon>Bacillariophyta</taxon>
        <taxon>Coscinodiscophyceae</taxon>
        <taxon>Chaetocerotophycidae</taxon>
        <taxon>Leptocylindrales</taxon>
        <taxon>Leptocylindraceae</taxon>
        <taxon>Leptocylindrus</taxon>
    </lineage>
</organism>
<dbReference type="EMBL" id="HBGY01013590">
    <property type="protein sequence ID" value="CAD9575236.1"/>
    <property type="molecule type" value="Transcribed_RNA"/>
</dbReference>
<accession>A0A7S2KF97</accession>
<reference evidence="2" key="1">
    <citation type="submission" date="2021-01" db="EMBL/GenBank/DDBJ databases">
        <authorList>
            <person name="Corre E."/>
            <person name="Pelletier E."/>
            <person name="Niang G."/>
            <person name="Scheremetjew M."/>
            <person name="Finn R."/>
            <person name="Kale V."/>
            <person name="Holt S."/>
            <person name="Cochrane G."/>
            <person name="Meng A."/>
            <person name="Brown T."/>
            <person name="Cohen L."/>
        </authorList>
    </citation>
    <scope>NUCLEOTIDE SEQUENCE</scope>
    <source>
        <strain evidence="2">B650</strain>
    </source>
</reference>
<feature type="region of interest" description="Disordered" evidence="1">
    <location>
        <begin position="92"/>
        <end position="115"/>
    </location>
</feature>
<feature type="region of interest" description="Disordered" evidence="1">
    <location>
        <begin position="128"/>
        <end position="235"/>
    </location>
</feature>
<feature type="compositionally biased region" description="Basic and acidic residues" evidence="1">
    <location>
        <begin position="97"/>
        <end position="115"/>
    </location>
</feature>
<feature type="compositionally biased region" description="Basic residues" evidence="1">
    <location>
        <begin position="213"/>
        <end position="235"/>
    </location>
</feature>
<name>A0A7S2KF97_9STRA</name>
<gene>
    <name evidence="2" type="ORF">LDAN0321_LOCUS8765</name>
</gene>
<feature type="compositionally biased region" description="Basic and acidic residues" evidence="1">
    <location>
        <begin position="128"/>
        <end position="152"/>
    </location>
</feature>
<feature type="compositionally biased region" description="Polar residues" evidence="1">
    <location>
        <begin position="174"/>
        <end position="184"/>
    </location>
</feature>
<feature type="region of interest" description="Disordered" evidence="1">
    <location>
        <begin position="1"/>
        <end position="40"/>
    </location>
</feature>
<dbReference type="AlphaFoldDB" id="A0A7S2KF97"/>
<evidence type="ECO:0000256" key="1">
    <source>
        <dbReference type="SAM" id="MobiDB-lite"/>
    </source>
</evidence>